<dbReference type="GO" id="GO:0005634">
    <property type="term" value="C:nucleus"/>
    <property type="evidence" value="ECO:0007669"/>
    <property type="project" value="UniProtKB-SubCell"/>
</dbReference>
<name>A0AAU9XS97_9CNID</name>
<evidence type="ECO:0000256" key="2">
    <source>
        <dbReference type="ARBA" id="ARBA00009870"/>
    </source>
</evidence>
<gene>
    <name evidence="7" type="ORF">PMEA_00029478</name>
</gene>
<feature type="compositionally biased region" description="Basic and acidic residues" evidence="4">
    <location>
        <begin position="246"/>
        <end position="277"/>
    </location>
</feature>
<accession>A0AAU9XS97</accession>
<proteinExistence type="inferred from homology"/>
<sequence>MFYSVDILTRKGKLGLIWLAATYGESKKGMANREFRRVNITRACHDIMSPVVPFALRLSSHLMIGVVRIYREQTKVVWTEVAQMWKTLRNALVLRTSEIDMINPMLREEVITDDLDFTSESFRVDLDVHSVALIGLEGYFVVNGDGHLMPSVSPPLPVGRFSPPSIPGTPMQYGSPVWHPEWRPPSGSDNEPSPIEAREGNIKIAEVDHIRMRIDEPIKIPDEIDITGEASLPDIYTSEAPLSRQTPKELEKKSERKERSLQPKDERWKDQQLREKSTTPPPRSPPHSPALTGDLLDDEPSATEVLIVNQETGKLVPRLEASEAELELAPTTMPEPDKDLVARGLVTPGVPIETATPSPPRKRRRLVVDRSTQIDQDVIRHNVETGGRETLCARELEEHPLVSAKDLFMAPVTEAMMGDPFIDLWRRNAAINPEEYRSSESDVSEWDSLLPPVAESFQVPRDMETPAEKEILRDDPNAEQSGLLERSEASTIGFTPDTDGKVKVGEFPISADQDMEPPEMEPTAPLRRPSSLLRSSMTGLLSPIHEPSDFDEYMEDIAGDLPTLMEQSEVTQSLEEQTSDTWRMVNGAMRLSDGQVVFRNLCPPQLTERKSAAKVFYHLLALHKNGIFELKQRDPYQMTNIYIQKGINY</sequence>
<feature type="region of interest" description="Disordered" evidence="4">
    <location>
        <begin position="173"/>
        <end position="202"/>
    </location>
</feature>
<dbReference type="EMBL" id="CALNXJ010000061">
    <property type="protein sequence ID" value="CAH3156463.1"/>
    <property type="molecule type" value="Genomic_DNA"/>
</dbReference>
<dbReference type="GO" id="GO:0003682">
    <property type="term" value="F:chromatin binding"/>
    <property type="evidence" value="ECO:0007669"/>
    <property type="project" value="TreeGrafter"/>
</dbReference>
<evidence type="ECO:0000313" key="8">
    <source>
        <dbReference type="Proteomes" id="UP001159428"/>
    </source>
</evidence>
<dbReference type="InterPro" id="IPR039781">
    <property type="entry name" value="Rad21/Rec8-like"/>
</dbReference>
<keyword evidence="8" id="KW-1185">Reference proteome</keyword>
<dbReference type="InterPro" id="IPR006909">
    <property type="entry name" value="Rad21/Rec8_C_eu"/>
</dbReference>
<evidence type="ECO:0000259" key="6">
    <source>
        <dbReference type="Pfam" id="PF04825"/>
    </source>
</evidence>
<dbReference type="Pfam" id="PF04824">
    <property type="entry name" value="Rad21_Rec8"/>
    <property type="match status" value="1"/>
</dbReference>
<dbReference type="SUPFAM" id="SSF46785">
    <property type="entry name" value="Winged helix' DNA-binding domain"/>
    <property type="match status" value="1"/>
</dbReference>
<evidence type="ECO:0000259" key="5">
    <source>
        <dbReference type="Pfam" id="PF04824"/>
    </source>
</evidence>
<dbReference type="InterPro" id="IPR006910">
    <property type="entry name" value="Rad21_Rec8_N"/>
</dbReference>
<feature type="domain" description="Rad21/Rec8-like protein C-terminal eukaryotic" evidence="5">
    <location>
        <begin position="594"/>
        <end position="637"/>
    </location>
</feature>
<comment type="caution">
    <text evidence="7">The sequence shown here is derived from an EMBL/GenBank/DDBJ whole genome shotgun (WGS) entry which is preliminary data.</text>
</comment>
<dbReference type="Pfam" id="PF04825">
    <property type="entry name" value="Rad21_Rec8_N"/>
    <property type="match status" value="1"/>
</dbReference>
<feature type="compositionally biased region" description="Pro residues" evidence="4">
    <location>
        <begin position="279"/>
        <end position="288"/>
    </location>
</feature>
<evidence type="ECO:0000256" key="4">
    <source>
        <dbReference type="SAM" id="MobiDB-lite"/>
    </source>
</evidence>
<comment type="subcellular location">
    <subcellularLocation>
        <location evidence="1">Nucleus</location>
    </subcellularLocation>
</comment>
<evidence type="ECO:0000256" key="3">
    <source>
        <dbReference type="ARBA" id="ARBA00023242"/>
    </source>
</evidence>
<dbReference type="PANTHER" id="PTHR12585:SF27">
    <property type="entry name" value="MEIOTIC RECOMBINATION PROTEIN REC8 HOMOLOG"/>
    <property type="match status" value="1"/>
</dbReference>
<feature type="region of interest" description="Disordered" evidence="4">
    <location>
        <begin position="231"/>
        <end position="296"/>
    </location>
</feature>
<dbReference type="Proteomes" id="UP001159428">
    <property type="component" value="Unassembled WGS sequence"/>
</dbReference>
<dbReference type="CDD" id="cd21794">
    <property type="entry name" value="Rad21_Rec8_M_Rec8"/>
    <property type="match status" value="1"/>
</dbReference>
<dbReference type="GO" id="GO:0051177">
    <property type="term" value="P:meiotic sister chromatid cohesion"/>
    <property type="evidence" value="ECO:0007669"/>
    <property type="project" value="TreeGrafter"/>
</dbReference>
<dbReference type="AlphaFoldDB" id="A0AAU9XS97"/>
<dbReference type="PANTHER" id="PTHR12585">
    <property type="entry name" value="SCC1 / RAD21 FAMILY MEMBER"/>
    <property type="match status" value="1"/>
</dbReference>
<organism evidence="7 8">
    <name type="scientific">Pocillopora meandrina</name>
    <dbReference type="NCBI Taxonomy" id="46732"/>
    <lineage>
        <taxon>Eukaryota</taxon>
        <taxon>Metazoa</taxon>
        <taxon>Cnidaria</taxon>
        <taxon>Anthozoa</taxon>
        <taxon>Hexacorallia</taxon>
        <taxon>Scleractinia</taxon>
        <taxon>Astrocoeniina</taxon>
        <taxon>Pocilloporidae</taxon>
        <taxon>Pocillopora</taxon>
    </lineage>
</organism>
<dbReference type="GO" id="GO:0030893">
    <property type="term" value="C:meiotic cohesin complex"/>
    <property type="evidence" value="ECO:0007669"/>
    <property type="project" value="TreeGrafter"/>
</dbReference>
<evidence type="ECO:0000256" key="1">
    <source>
        <dbReference type="ARBA" id="ARBA00004123"/>
    </source>
</evidence>
<evidence type="ECO:0000313" key="7">
    <source>
        <dbReference type="EMBL" id="CAH3156463.1"/>
    </source>
</evidence>
<dbReference type="InterPro" id="IPR036390">
    <property type="entry name" value="WH_DNA-bd_sf"/>
</dbReference>
<comment type="similarity">
    <text evidence="2">Belongs to the rad21 family.</text>
</comment>
<feature type="domain" description="Rad21/Rec8-like protein N-terminal" evidence="6">
    <location>
        <begin position="1"/>
        <end position="101"/>
    </location>
</feature>
<protein>
    <submittedName>
        <fullName evidence="7">Uncharacterized protein</fullName>
    </submittedName>
</protein>
<reference evidence="7 8" key="1">
    <citation type="submission" date="2022-05" db="EMBL/GenBank/DDBJ databases">
        <authorList>
            <consortium name="Genoscope - CEA"/>
            <person name="William W."/>
        </authorList>
    </citation>
    <scope>NUCLEOTIDE SEQUENCE [LARGE SCALE GENOMIC DNA]</scope>
</reference>
<keyword evidence="3" id="KW-0539">Nucleus</keyword>
<dbReference type="GO" id="GO:0006302">
    <property type="term" value="P:double-strand break repair"/>
    <property type="evidence" value="ECO:0007669"/>
    <property type="project" value="TreeGrafter"/>
</dbReference>